<dbReference type="Pfam" id="PF00206">
    <property type="entry name" value="Lyase_1"/>
    <property type="match status" value="1"/>
</dbReference>
<dbReference type="InterPro" id="IPR009049">
    <property type="entry name" value="Argininosuccinate_lyase"/>
</dbReference>
<dbReference type="Gene3D" id="1.10.40.30">
    <property type="entry name" value="Fumarase/aspartase (C-terminal domain)"/>
    <property type="match status" value="1"/>
</dbReference>
<comment type="catalytic activity">
    <reaction evidence="5">
        <text>2-(N(omega)-L-arginino)succinate = fumarate + L-arginine</text>
        <dbReference type="Rhea" id="RHEA:24020"/>
        <dbReference type="ChEBI" id="CHEBI:29806"/>
        <dbReference type="ChEBI" id="CHEBI:32682"/>
        <dbReference type="ChEBI" id="CHEBI:57472"/>
        <dbReference type="EC" id="4.3.2.1"/>
    </reaction>
</comment>
<dbReference type="PANTHER" id="PTHR43814:SF1">
    <property type="entry name" value="ARGININOSUCCINATE LYASE"/>
    <property type="match status" value="1"/>
</dbReference>
<comment type="caution">
    <text evidence="8">The sequence shown here is derived from an EMBL/GenBank/DDBJ whole genome shotgun (WGS) entry which is preliminary data.</text>
</comment>
<keyword evidence="5" id="KW-0963">Cytoplasm</keyword>
<keyword evidence="4 5" id="KW-0456">Lyase</keyword>
<dbReference type="InterPro" id="IPR022761">
    <property type="entry name" value="Fumarate_lyase_N"/>
</dbReference>
<evidence type="ECO:0000256" key="2">
    <source>
        <dbReference type="ARBA" id="ARBA00012338"/>
    </source>
</evidence>
<dbReference type="InterPro" id="IPR024083">
    <property type="entry name" value="Fumarase/histidase_N"/>
</dbReference>
<dbReference type="SUPFAM" id="SSF48557">
    <property type="entry name" value="L-aspartase-like"/>
    <property type="match status" value="1"/>
</dbReference>
<dbReference type="UniPathway" id="UPA00068">
    <property type="reaction ID" value="UER00114"/>
</dbReference>
<name>A0A7C1JSV1_9CHLR</name>
<dbReference type="CDD" id="cd01359">
    <property type="entry name" value="Argininosuccinate_lyase"/>
    <property type="match status" value="1"/>
</dbReference>
<organism evidence="8">
    <name type="scientific">Caldilinea aerophila</name>
    <dbReference type="NCBI Taxonomy" id="133453"/>
    <lineage>
        <taxon>Bacteria</taxon>
        <taxon>Bacillati</taxon>
        <taxon>Chloroflexota</taxon>
        <taxon>Caldilineae</taxon>
        <taxon>Caldilineales</taxon>
        <taxon>Caldilineaceae</taxon>
        <taxon>Caldilinea</taxon>
    </lineage>
</organism>
<dbReference type="GO" id="GO:0005829">
    <property type="term" value="C:cytosol"/>
    <property type="evidence" value="ECO:0007669"/>
    <property type="project" value="TreeGrafter"/>
</dbReference>
<evidence type="ECO:0000256" key="5">
    <source>
        <dbReference type="HAMAP-Rule" id="MF_00006"/>
    </source>
</evidence>
<keyword evidence="5" id="KW-0028">Amino-acid biosynthesis</keyword>
<dbReference type="PRINTS" id="PR00145">
    <property type="entry name" value="ARGSUCLYASE"/>
</dbReference>
<dbReference type="Pfam" id="PF14698">
    <property type="entry name" value="ASL_C2"/>
    <property type="match status" value="1"/>
</dbReference>
<dbReference type="AlphaFoldDB" id="A0A7C1JSV1"/>
<evidence type="ECO:0000256" key="3">
    <source>
        <dbReference type="ARBA" id="ARBA00022571"/>
    </source>
</evidence>
<comment type="pathway">
    <text evidence="1 5">Amino-acid biosynthesis; L-arginine biosynthesis; L-arginine from L-ornithine and carbamoyl phosphate: step 3/3.</text>
</comment>
<dbReference type="GO" id="GO:0004056">
    <property type="term" value="F:argininosuccinate lyase activity"/>
    <property type="evidence" value="ECO:0007669"/>
    <property type="project" value="UniProtKB-UniRule"/>
</dbReference>
<feature type="domain" description="Argininosuccinate lyase C-terminal" evidence="7">
    <location>
        <begin position="367"/>
        <end position="443"/>
    </location>
</feature>
<dbReference type="InterPro" id="IPR029419">
    <property type="entry name" value="Arg_succ_lyase_C"/>
</dbReference>
<protein>
    <recommendedName>
        <fullName evidence="2 5">Argininosuccinate lyase</fullName>
        <shortName evidence="5">ASAL</shortName>
        <ecNumber evidence="2 5">4.3.2.1</ecNumber>
    </recommendedName>
    <alternativeName>
        <fullName evidence="5">Arginosuccinase</fullName>
    </alternativeName>
</protein>
<comment type="similarity">
    <text evidence="5">Belongs to the lyase 1 family. Argininosuccinate lyase subfamily.</text>
</comment>
<dbReference type="NCBIfam" id="TIGR00838">
    <property type="entry name" value="argH"/>
    <property type="match status" value="1"/>
</dbReference>
<dbReference type="InterPro" id="IPR000362">
    <property type="entry name" value="Fumarate_lyase_fam"/>
</dbReference>
<sequence length="506" mass="55397">MEGSGMMTGRFPHPAYSRHVLEPAYQDAQHYLFEPMLEAHEAHALTLAECGIIPAENAVAILRAVATIRAEGVDAYAYQPGVEDLFFRIEARVMALAGVDYGGNLQLARSRNDLGHALARMAIRLRLLELGERLLTLRAAVQTRAKEHLNTLMPGYTHTQPAQPTTFAHYLAGVLTFLSKGHQALLEAYRETNCSPLGAAALTGTGFPFDRRRVAELLGFDKIVVSTQHAIGGSDYLTDTAFVVQTLAVNLGRMTHDLLIRALQEVNALHVDDSFVQISSIMPQKRNPVVLEHLRARLSRALGYAQTVVVQCHNIPYGDTQDIEDEILPPLFHALDALQEAVELYTAFFETLTLNVEHLQRRAGEGFTTATELADTLVREAGLSFRSAHQVVATLVQDAVKAGLGTSQLTLAMLQQAAQKVLGHPLPLNETQFRQALNPLHFIHLRNGPGGVAPAATKAVLDELEQFRMHDLETMAALRQQLMDAQMQRQQAAATLAASIAVALEG</sequence>
<gene>
    <name evidence="5 8" type="primary">argH</name>
    <name evidence="8" type="ORF">ENQ20_19925</name>
</gene>
<evidence type="ECO:0000256" key="4">
    <source>
        <dbReference type="ARBA" id="ARBA00023239"/>
    </source>
</evidence>
<dbReference type="Gene3D" id="1.20.200.10">
    <property type="entry name" value="Fumarase/aspartase (Central domain)"/>
    <property type="match status" value="1"/>
</dbReference>
<keyword evidence="3 5" id="KW-0055">Arginine biosynthesis</keyword>
<evidence type="ECO:0000259" key="7">
    <source>
        <dbReference type="Pfam" id="PF14698"/>
    </source>
</evidence>
<dbReference type="HAMAP" id="MF_00006">
    <property type="entry name" value="Arg_succ_lyase"/>
    <property type="match status" value="1"/>
</dbReference>
<evidence type="ECO:0000313" key="8">
    <source>
        <dbReference type="EMBL" id="HDX33725.1"/>
    </source>
</evidence>
<feature type="domain" description="Fumarate lyase N-terminal" evidence="6">
    <location>
        <begin position="39"/>
        <end position="303"/>
    </location>
</feature>
<evidence type="ECO:0000259" key="6">
    <source>
        <dbReference type="Pfam" id="PF00206"/>
    </source>
</evidence>
<dbReference type="Gene3D" id="1.10.275.10">
    <property type="entry name" value="Fumarase/aspartase (N-terminal domain)"/>
    <property type="match status" value="1"/>
</dbReference>
<dbReference type="PRINTS" id="PR00149">
    <property type="entry name" value="FUMRATELYASE"/>
</dbReference>
<dbReference type="EMBL" id="DSMG01000199">
    <property type="protein sequence ID" value="HDX33725.1"/>
    <property type="molecule type" value="Genomic_DNA"/>
</dbReference>
<dbReference type="GO" id="GO:0042450">
    <property type="term" value="P:L-arginine biosynthetic process via ornithine"/>
    <property type="evidence" value="ECO:0007669"/>
    <property type="project" value="UniProtKB-UniRule"/>
</dbReference>
<evidence type="ECO:0000256" key="1">
    <source>
        <dbReference type="ARBA" id="ARBA00004941"/>
    </source>
</evidence>
<reference evidence="8" key="1">
    <citation type="journal article" date="2020" name="mSystems">
        <title>Genome- and Community-Level Interaction Insights into Carbon Utilization and Element Cycling Functions of Hydrothermarchaeota in Hydrothermal Sediment.</title>
        <authorList>
            <person name="Zhou Z."/>
            <person name="Liu Y."/>
            <person name="Xu W."/>
            <person name="Pan J."/>
            <person name="Luo Z.H."/>
            <person name="Li M."/>
        </authorList>
    </citation>
    <scope>NUCLEOTIDE SEQUENCE [LARGE SCALE GENOMIC DNA]</scope>
    <source>
        <strain evidence="8">SpSt-289</strain>
    </source>
</reference>
<dbReference type="InterPro" id="IPR008948">
    <property type="entry name" value="L-Aspartase-like"/>
</dbReference>
<dbReference type="PANTHER" id="PTHR43814">
    <property type="entry name" value="ARGININOSUCCINATE LYASE"/>
    <property type="match status" value="1"/>
</dbReference>
<dbReference type="EC" id="4.3.2.1" evidence="2 5"/>
<accession>A0A7C1JSV1</accession>
<comment type="subcellular location">
    <subcellularLocation>
        <location evidence="5">Cytoplasm</location>
    </subcellularLocation>
</comment>
<proteinExistence type="inferred from homology"/>